<dbReference type="Proteomes" id="UP000276133">
    <property type="component" value="Unassembled WGS sequence"/>
</dbReference>
<dbReference type="InterPro" id="IPR002126">
    <property type="entry name" value="Cadherin-like_dom"/>
</dbReference>
<dbReference type="PANTHER" id="PTHR14139">
    <property type="entry name" value="CALSYNTENIN"/>
    <property type="match status" value="1"/>
</dbReference>
<dbReference type="SUPFAM" id="SSF49899">
    <property type="entry name" value="Concanavalin A-like lectins/glucanases"/>
    <property type="match status" value="1"/>
</dbReference>
<dbReference type="STRING" id="10195.A0A3M7T1M0"/>
<dbReference type="GO" id="GO:0009986">
    <property type="term" value="C:cell surface"/>
    <property type="evidence" value="ECO:0007669"/>
    <property type="project" value="TreeGrafter"/>
</dbReference>
<dbReference type="GO" id="GO:0050806">
    <property type="term" value="P:positive regulation of synaptic transmission"/>
    <property type="evidence" value="ECO:0007669"/>
    <property type="project" value="TreeGrafter"/>
</dbReference>
<dbReference type="GO" id="GO:0007156">
    <property type="term" value="P:homophilic cell adhesion via plasma membrane adhesion molecules"/>
    <property type="evidence" value="ECO:0007669"/>
    <property type="project" value="InterPro"/>
</dbReference>
<dbReference type="InterPro" id="IPR015919">
    <property type="entry name" value="Cadherin-like_sf"/>
</dbReference>
<feature type="domain" description="Cadherin" evidence="2">
    <location>
        <begin position="34"/>
        <end position="139"/>
    </location>
</feature>
<dbReference type="InterPro" id="IPR013320">
    <property type="entry name" value="ConA-like_dom_sf"/>
</dbReference>
<dbReference type="AlphaFoldDB" id="A0A3M7T1M0"/>
<comment type="caution">
    <text evidence="3">The sequence shown here is derived from an EMBL/GenBank/DDBJ whole genome shotgun (WGS) entry which is preliminary data.</text>
</comment>
<keyword evidence="4" id="KW-1185">Reference proteome</keyword>
<dbReference type="OrthoDB" id="10012272at2759"/>
<dbReference type="SUPFAM" id="SSF49313">
    <property type="entry name" value="Cadherin-like"/>
    <property type="match status" value="1"/>
</dbReference>
<dbReference type="GO" id="GO:0005509">
    <property type="term" value="F:calcium ion binding"/>
    <property type="evidence" value="ECO:0007669"/>
    <property type="project" value="UniProtKB-UniRule"/>
</dbReference>
<evidence type="ECO:0000256" key="1">
    <source>
        <dbReference type="PROSITE-ProRule" id="PRU00043"/>
    </source>
</evidence>
<dbReference type="PANTHER" id="PTHR14139:SF2">
    <property type="entry name" value="CALSYNTENIN-1"/>
    <property type="match status" value="1"/>
</dbReference>
<organism evidence="3 4">
    <name type="scientific">Brachionus plicatilis</name>
    <name type="common">Marine rotifer</name>
    <name type="synonym">Brachionus muelleri</name>
    <dbReference type="NCBI Taxonomy" id="10195"/>
    <lineage>
        <taxon>Eukaryota</taxon>
        <taxon>Metazoa</taxon>
        <taxon>Spiralia</taxon>
        <taxon>Gnathifera</taxon>
        <taxon>Rotifera</taxon>
        <taxon>Eurotatoria</taxon>
        <taxon>Monogononta</taxon>
        <taxon>Pseudotrocha</taxon>
        <taxon>Ploima</taxon>
        <taxon>Brachionidae</taxon>
        <taxon>Brachionus</taxon>
    </lineage>
</organism>
<dbReference type="EMBL" id="REGN01000433">
    <property type="protein sequence ID" value="RNA41933.1"/>
    <property type="molecule type" value="Genomic_DNA"/>
</dbReference>
<dbReference type="Gene3D" id="2.60.40.60">
    <property type="entry name" value="Cadherins"/>
    <property type="match status" value="1"/>
</dbReference>
<dbReference type="GO" id="GO:0051965">
    <property type="term" value="P:positive regulation of synapse assembly"/>
    <property type="evidence" value="ECO:0007669"/>
    <property type="project" value="TreeGrafter"/>
</dbReference>
<dbReference type="PROSITE" id="PS50268">
    <property type="entry name" value="CADHERIN_2"/>
    <property type="match status" value="1"/>
</dbReference>
<accession>A0A3M7T1M0</accession>
<protein>
    <submittedName>
        <fullName evidence="3">Calsyntenin-1 isoform X1</fullName>
    </submittedName>
</protein>
<reference evidence="3 4" key="1">
    <citation type="journal article" date="2018" name="Sci. Rep.">
        <title>Genomic signatures of local adaptation to the degree of environmental predictability in rotifers.</title>
        <authorList>
            <person name="Franch-Gras L."/>
            <person name="Hahn C."/>
            <person name="Garcia-Roger E.M."/>
            <person name="Carmona M.J."/>
            <person name="Serra M."/>
            <person name="Gomez A."/>
        </authorList>
    </citation>
    <scope>NUCLEOTIDE SEQUENCE [LARGE SCALE GENOMIC DNA]</scope>
    <source>
        <strain evidence="3">HYR1</strain>
    </source>
</reference>
<proteinExistence type="predicted"/>
<evidence type="ECO:0000313" key="3">
    <source>
        <dbReference type="EMBL" id="RNA41933.1"/>
    </source>
</evidence>
<name>A0A3M7T1M0_BRAPC</name>
<evidence type="ECO:0000313" key="4">
    <source>
        <dbReference type="Proteomes" id="UP000276133"/>
    </source>
</evidence>
<dbReference type="GO" id="GO:0045211">
    <property type="term" value="C:postsynaptic membrane"/>
    <property type="evidence" value="ECO:0007669"/>
    <property type="project" value="TreeGrafter"/>
</dbReference>
<evidence type="ECO:0000259" key="2">
    <source>
        <dbReference type="PROSITE" id="PS50268"/>
    </source>
</evidence>
<gene>
    <name evidence="3" type="ORF">BpHYR1_012735</name>
</gene>
<dbReference type="CDD" id="cd11304">
    <property type="entry name" value="Cadherin_repeat"/>
    <property type="match status" value="1"/>
</dbReference>
<keyword evidence="1" id="KW-0106">Calcium</keyword>
<sequence>MKFSILFPFCMEKTIIPVKIQVIDHDDYELKFEHDGVHTATLTESNEIYQNFMSVRARDNDCTNDGYACSYQLLTESLIPVEPLFPIKIDNTGVLSTLRSVKRAESFDFIVRAFDCLNNQSHTDAKVLVTVVEPCTPEWTNYHNEILSEAESTKLFAQLDSTECTQANILHKQDSECVIDSVTAKLSLHLDPSIQNNCKKCAEAKKLTLFNGGLYTSDDSIEDQYEDELNQILPVKQKSGQEPVNFQTFSKSSANWKKIDFDGAFGNQFNLSAWIRRPSSADKTLKEQVLCGTDSKSLNRHHFGLYFYRGNLKFLLRREPSEHKELKQDLLNQDSSNIDSNEAFYPSLWEWSVVSDSKWHLYEVRFSYPNASLFIDGVRYAENNTNKEKKRSNYYVGDETLFVKNKIKFVGLCGGEVWSKNN</sequence>